<dbReference type="Proteomes" id="UP001501295">
    <property type="component" value="Unassembled WGS sequence"/>
</dbReference>
<dbReference type="RefSeq" id="WP_345374183.1">
    <property type="nucleotide sequence ID" value="NZ_BAABLM010000002.1"/>
</dbReference>
<keyword evidence="2" id="KW-1185">Reference proteome</keyword>
<evidence type="ECO:0000313" key="2">
    <source>
        <dbReference type="Proteomes" id="UP001501295"/>
    </source>
</evidence>
<protein>
    <submittedName>
        <fullName evidence="1">Uncharacterized protein</fullName>
    </submittedName>
</protein>
<sequence>MDHDPLRDSYTYGSTYSTDREARDFGLAFVTEGWLEEHVRTMGSD</sequence>
<evidence type="ECO:0000313" key="1">
    <source>
        <dbReference type="EMBL" id="GAA4669652.1"/>
    </source>
</evidence>
<comment type="caution">
    <text evidence="1">The sequence shown here is derived from an EMBL/GenBank/DDBJ whole genome shotgun (WGS) entry which is preliminary data.</text>
</comment>
<gene>
    <name evidence="1" type="ORF">GCM10025780_11150</name>
</gene>
<name>A0ABP8VQ97_9MICO</name>
<dbReference type="EMBL" id="BAABLM010000002">
    <property type="protein sequence ID" value="GAA4669652.1"/>
    <property type="molecule type" value="Genomic_DNA"/>
</dbReference>
<reference evidence="2" key="1">
    <citation type="journal article" date="2019" name="Int. J. Syst. Evol. Microbiol.">
        <title>The Global Catalogue of Microorganisms (GCM) 10K type strain sequencing project: providing services to taxonomists for standard genome sequencing and annotation.</title>
        <authorList>
            <consortium name="The Broad Institute Genomics Platform"/>
            <consortium name="The Broad Institute Genome Sequencing Center for Infectious Disease"/>
            <person name="Wu L."/>
            <person name="Ma J."/>
        </authorList>
    </citation>
    <scope>NUCLEOTIDE SEQUENCE [LARGE SCALE GENOMIC DNA]</scope>
    <source>
        <strain evidence="2">JCM 18956</strain>
    </source>
</reference>
<accession>A0ABP8VQ97</accession>
<proteinExistence type="predicted"/>
<organism evidence="1 2">
    <name type="scientific">Frondihabitans cladoniiphilus</name>
    <dbReference type="NCBI Taxonomy" id="715785"/>
    <lineage>
        <taxon>Bacteria</taxon>
        <taxon>Bacillati</taxon>
        <taxon>Actinomycetota</taxon>
        <taxon>Actinomycetes</taxon>
        <taxon>Micrococcales</taxon>
        <taxon>Microbacteriaceae</taxon>
        <taxon>Frondihabitans</taxon>
    </lineage>
</organism>